<proteinExistence type="inferred from homology"/>
<sequence>MPFVYKHKQCVLLFTLILLLQSTQITRADVTAVIVFGDSTVDSGNNDFIKTIGKSNFRPYGRDIYGGIPTGRFSNGRLPTDFISEAFGLSPFIPAFLDPSYTIKDFVLGVCFASAFTGWDNVTADIFNVIPISTQLEYYKQYQVMLKEYQGEARAKETIRQALHAVSLGTNDFIENYFLLPVRSSQFTISEYIDFLISIVDNFVREIYKLGARKMGIVSLPPIGCIPFERTINLAALGQCREEINKAARDFTSKQEQLVAKLNAELPGLKIVLGNIYGLGIDIISNPSAYGGPRSCFENVVTGCCGTGLLEVSILCNSLSPTCPNAHKPTDKYAFWDSVHPSQKAYSIVAGYLLKTALSVFL</sequence>
<dbReference type="SUPFAM" id="SSF52266">
    <property type="entry name" value="SGNH hydrolase"/>
    <property type="match status" value="1"/>
</dbReference>
<reference evidence="3 4" key="1">
    <citation type="journal article" date="2022" name="Cell">
        <title>Repeat-based holocentromeres influence genome architecture and karyotype evolution.</title>
        <authorList>
            <person name="Hofstatter P.G."/>
            <person name="Thangavel G."/>
            <person name="Lux T."/>
            <person name="Neumann P."/>
            <person name="Vondrak T."/>
            <person name="Novak P."/>
            <person name="Zhang M."/>
            <person name="Costa L."/>
            <person name="Castellani M."/>
            <person name="Scott A."/>
            <person name="Toegelov H."/>
            <person name="Fuchs J."/>
            <person name="Mata-Sucre Y."/>
            <person name="Dias Y."/>
            <person name="Vanzela A.L.L."/>
            <person name="Huettel B."/>
            <person name="Almeida C.C.S."/>
            <person name="Simkova H."/>
            <person name="Souza G."/>
            <person name="Pedrosa-Harand A."/>
            <person name="Macas J."/>
            <person name="Mayer K.F.X."/>
            <person name="Houben A."/>
            <person name="Marques A."/>
        </authorList>
    </citation>
    <scope>NUCLEOTIDE SEQUENCE [LARGE SCALE GENOMIC DNA]</scope>
    <source>
        <strain evidence="3">RhyTen1mFocal</strain>
    </source>
</reference>
<dbReference type="AlphaFoldDB" id="A0AAD5ZEZ5"/>
<dbReference type="GO" id="GO:0016788">
    <property type="term" value="F:hydrolase activity, acting on ester bonds"/>
    <property type="evidence" value="ECO:0007669"/>
    <property type="project" value="InterPro"/>
</dbReference>
<comment type="similarity">
    <text evidence="1">Belongs to the 'GDSL' lipolytic enzyme family.</text>
</comment>
<evidence type="ECO:0000313" key="4">
    <source>
        <dbReference type="Proteomes" id="UP001210211"/>
    </source>
</evidence>
<dbReference type="InterPro" id="IPR035669">
    <property type="entry name" value="SGNH_plant_lipase-like"/>
</dbReference>
<evidence type="ECO:0000256" key="1">
    <source>
        <dbReference type="ARBA" id="ARBA00008668"/>
    </source>
</evidence>
<gene>
    <name evidence="3" type="ORF">LUZ61_000275</name>
</gene>
<name>A0AAD5ZEZ5_9POAL</name>
<dbReference type="Proteomes" id="UP001210211">
    <property type="component" value="Unassembled WGS sequence"/>
</dbReference>
<dbReference type="InterPro" id="IPR001087">
    <property type="entry name" value="GDSL"/>
</dbReference>
<dbReference type="CDD" id="cd01837">
    <property type="entry name" value="SGNH_plant_lipase_like"/>
    <property type="match status" value="1"/>
</dbReference>
<dbReference type="EMBL" id="JAMRDG010000001">
    <property type="protein sequence ID" value="KAJ3696570.1"/>
    <property type="molecule type" value="Genomic_DNA"/>
</dbReference>
<protein>
    <recommendedName>
        <fullName evidence="5">GDSL esterase/lipase</fullName>
    </recommendedName>
</protein>
<feature type="signal peptide" evidence="2">
    <location>
        <begin position="1"/>
        <end position="28"/>
    </location>
</feature>
<dbReference type="Pfam" id="PF00657">
    <property type="entry name" value="Lipase_GDSL"/>
    <property type="match status" value="1"/>
</dbReference>
<dbReference type="Gene3D" id="3.40.50.1110">
    <property type="entry name" value="SGNH hydrolase"/>
    <property type="match status" value="1"/>
</dbReference>
<accession>A0AAD5ZEZ5</accession>
<comment type="caution">
    <text evidence="3">The sequence shown here is derived from an EMBL/GenBank/DDBJ whole genome shotgun (WGS) entry which is preliminary data.</text>
</comment>
<evidence type="ECO:0000313" key="3">
    <source>
        <dbReference type="EMBL" id="KAJ3696570.1"/>
    </source>
</evidence>
<dbReference type="InterPro" id="IPR050592">
    <property type="entry name" value="GDSL_lipolytic_enzyme"/>
</dbReference>
<keyword evidence="2" id="KW-0732">Signal</keyword>
<organism evidence="3 4">
    <name type="scientific">Rhynchospora tenuis</name>
    <dbReference type="NCBI Taxonomy" id="198213"/>
    <lineage>
        <taxon>Eukaryota</taxon>
        <taxon>Viridiplantae</taxon>
        <taxon>Streptophyta</taxon>
        <taxon>Embryophyta</taxon>
        <taxon>Tracheophyta</taxon>
        <taxon>Spermatophyta</taxon>
        <taxon>Magnoliopsida</taxon>
        <taxon>Liliopsida</taxon>
        <taxon>Poales</taxon>
        <taxon>Cyperaceae</taxon>
        <taxon>Cyperoideae</taxon>
        <taxon>Rhynchosporeae</taxon>
        <taxon>Rhynchospora</taxon>
    </lineage>
</organism>
<feature type="chain" id="PRO_5042214826" description="GDSL esterase/lipase" evidence="2">
    <location>
        <begin position="29"/>
        <end position="362"/>
    </location>
</feature>
<dbReference type="PANTHER" id="PTHR45642:SF12">
    <property type="entry name" value="OS09G0132900 PROTEIN"/>
    <property type="match status" value="1"/>
</dbReference>
<dbReference type="PANTHER" id="PTHR45642">
    <property type="entry name" value="GDSL ESTERASE/LIPASE EXL3"/>
    <property type="match status" value="1"/>
</dbReference>
<dbReference type="InterPro" id="IPR036514">
    <property type="entry name" value="SGNH_hydro_sf"/>
</dbReference>
<evidence type="ECO:0000256" key="2">
    <source>
        <dbReference type="SAM" id="SignalP"/>
    </source>
</evidence>
<evidence type="ECO:0008006" key="5">
    <source>
        <dbReference type="Google" id="ProtNLM"/>
    </source>
</evidence>
<keyword evidence="4" id="KW-1185">Reference proteome</keyword>